<feature type="compositionally biased region" description="Polar residues" evidence="3">
    <location>
        <begin position="587"/>
        <end position="596"/>
    </location>
</feature>
<feature type="domain" description="Histidine kinase" evidence="4">
    <location>
        <begin position="952"/>
        <end position="1172"/>
    </location>
</feature>
<dbReference type="PRINTS" id="PR00344">
    <property type="entry name" value="BCTRLSENSOR"/>
</dbReference>
<dbReference type="PROSITE" id="PS50113">
    <property type="entry name" value="PAC"/>
    <property type="match status" value="1"/>
</dbReference>
<sequence>MPNIDGIPPVPPLNDLILAVSLDLEFEPFFNSLTTVLDQYFHASRASISIPTDPTDIIAVPWALKAIWNKHTPIASNTSLSTKSRENSVETENLWDHHLSLNTSNSRDSNTSTLSARHQPSPSSLRYSLEQQQSSLDDDKNWYTDEDSIPQAPAKFSQQQPSQTLPPKATFSSGAEIDSTSPQPQTPAITSVRDSSVDSERPISPFDDTHTSFRQKFSLSRKLSKSKLRRIPSFSRRNSKAKIDDASTPVDSTTKSLNDTSASDSELVPPPLPPKDTPRSSPNSLKPRYSTDSKVFLSDFNDMHSNVGSRPTSLYSLNQPNRNLLIFDKFSSLEYEKDPLIDAQGVVNVLDTKSLVLLQRKYTAHDDVNSDYVESEQSSYSPWIRSYAPSPAAREPTEDYNFPRPGNEEMNAAFNSEDDENKSVLELTLNFAEAFKHLPPQAPVGCENTVTVLHIPLVVPSKNFLDNDASGSTSTFQKSTVSPIAILSIMSPIFPYPPDLQKLLKSLSPHIAIGFMKASIHAGVTAQLASFTKSHFTAMQTTTSRIGSRRFANSMHGVRSLAPSVNSQSLEKRNSTDTLRSERSFTEEQSQCSNVSLPPPPVLGKKMTTRRHTRTRSHARLQSHGASFLPETSQFPSDIASFNPSTVASPPTQNSAQCSNYYHWRRNSHGFERAVPSSRLLRTIIDAIPVQVFTLEPVNGDVTWVSNRTLAYRGQSAEEFFQNPHDSIHPNEREKYIASWAECFRKGESLGVVVNVRRFDGRYRATFSRVVPLRDDKGAITHWLGSMMDVHKQRKAEQEALRRAEETASDHKYKILADATPVIVFTVHPQDGVVYANNTWFNYSGCTKEETYGFEYITRIHPDDRDVFLAALKHDPLGPPPQSTEARLLDKNNEYNWHLVTYTSIGGSGKGSSFWFGTCTNINNQKLIQEKLQEAKDAAQRTIESKTRFLSNMSHEIRTPLIGISGMVSFLLDTKLSEEQLDYCHTISSSSDALLMVINDILDLSKVESGKMTLTNSWFHVRRLVEEANEFLSSMAISKSLELNYIVESDVPIWVRGDRIRLRQVLLNVIGNAIKFTDQGEVFTRCSQLIVDGEVFLRVEVIDTGRGFTTEDEHRMFKPFSQLKTMPQNTSSGTGLGLVISRQLIQLHGGNLTCKGEKDKGSTFVFTCKVKIPTDEDGPSPEDMNKAVNASSGDIVMSPSENHEDLDILIICSLKYAAMSIVHHIRKTVADPERCRCKVTKDIKKLLESSEKNVESERWTHVIINVVNVNEAIEATNKVIELMTENSQKRPRQKPVEIVLLSTPLQRPEILAGITQEHQNQAKITILYKPLKPSRYSLVFDPSKEREASQDMKMEIAQRVLENQKDIFKTIGTLARTKKHRVLLAEDNLINQKVMGKFFVKSGLDCDIATDGEDCTNKFFARESGYYDLILCDLDMPRKDGFQTCKDIRAWEAKQIEAGTARGNVPIPIVALSAYVMSDMVDKCRESGFTKYLSKPVVFQKLKDVILELLGLYEEKQKEGQPLAAPTASLSSFTAKAEVLSPAALSPVASSSMPAPLPQLPSPADNENTISKSSTPLQNR</sequence>
<feature type="compositionally biased region" description="Polar residues" evidence="3">
    <location>
        <begin position="249"/>
        <end position="262"/>
    </location>
</feature>
<feature type="compositionally biased region" description="Basic residues" evidence="3">
    <location>
        <begin position="607"/>
        <end position="621"/>
    </location>
</feature>
<feature type="compositionally biased region" description="Polar residues" evidence="3">
    <location>
        <begin position="1565"/>
        <end position="1580"/>
    </location>
</feature>
<evidence type="ECO:0000259" key="5">
    <source>
        <dbReference type="PROSITE" id="PS50110"/>
    </source>
</evidence>
<accession>A0A0J9X3J1</accession>
<dbReference type="CDD" id="cd17546">
    <property type="entry name" value="REC_hyHK_CKI1_RcsC-like"/>
    <property type="match status" value="1"/>
</dbReference>
<dbReference type="GO" id="GO:0006950">
    <property type="term" value="P:response to stress"/>
    <property type="evidence" value="ECO:0007669"/>
    <property type="project" value="UniProtKB-ARBA"/>
</dbReference>
<dbReference type="SUPFAM" id="SSF47384">
    <property type="entry name" value="Homodimeric domain of signal transducing histidine kinase"/>
    <property type="match status" value="1"/>
</dbReference>
<dbReference type="FunFam" id="3.30.565.10:FF:000010">
    <property type="entry name" value="Sensor histidine kinase RcsC"/>
    <property type="match status" value="1"/>
</dbReference>
<dbReference type="EMBL" id="CCBN010000001">
    <property type="protein sequence ID" value="CDO51660.1"/>
    <property type="molecule type" value="Genomic_DNA"/>
</dbReference>
<keyword evidence="9" id="KW-1185">Reference proteome</keyword>
<dbReference type="SMART" id="SM00388">
    <property type="entry name" value="HisKA"/>
    <property type="match status" value="1"/>
</dbReference>
<dbReference type="InterPro" id="IPR003661">
    <property type="entry name" value="HisK_dim/P_dom"/>
</dbReference>
<evidence type="ECO:0008006" key="10">
    <source>
        <dbReference type="Google" id="ProtNLM"/>
    </source>
</evidence>
<dbReference type="Proteomes" id="UP000242525">
    <property type="component" value="Unassembled WGS sequence"/>
</dbReference>
<feature type="region of interest" description="Disordered" evidence="3">
    <location>
        <begin position="559"/>
        <end position="654"/>
    </location>
</feature>
<dbReference type="PROSITE" id="PS50109">
    <property type="entry name" value="HIS_KIN"/>
    <property type="match status" value="1"/>
</dbReference>
<organism evidence="8 9">
    <name type="scientific">Geotrichum candidum</name>
    <name type="common">Oospora lactis</name>
    <name type="synonym">Dipodascus geotrichum</name>
    <dbReference type="NCBI Taxonomy" id="1173061"/>
    <lineage>
        <taxon>Eukaryota</taxon>
        <taxon>Fungi</taxon>
        <taxon>Dikarya</taxon>
        <taxon>Ascomycota</taxon>
        <taxon>Saccharomycotina</taxon>
        <taxon>Dipodascomycetes</taxon>
        <taxon>Dipodascales</taxon>
        <taxon>Dipodascaceae</taxon>
        <taxon>Geotrichum</taxon>
    </lineage>
</organism>
<dbReference type="NCBIfam" id="TIGR00229">
    <property type="entry name" value="sensory_box"/>
    <property type="match status" value="2"/>
</dbReference>
<comment type="caution">
    <text evidence="8">The sequence shown here is derived from an EMBL/GenBank/DDBJ whole genome shotgun (WGS) entry which is preliminary data.</text>
</comment>
<evidence type="ECO:0000313" key="9">
    <source>
        <dbReference type="Proteomes" id="UP000242525"/>
    </source>
</evidence>
<dbReference type="SUPFAM" id="SSF52172">
    <property type="entry name" value="CheY-like"/>
    <property type="match status" value="1"/>
</dbReference>
<dbReference type="OrthoDB" id="303614at2759"/>
<dbReference type="InterPro" id="IPR013655">
    <property type="entry name" value="PAS_fold_3"/>
</dbReference>
<dbReference type="CDD" id="cd00082">
    <property type="entry name" value="HisKA"/>
    <property type="match status" value="1"/>
</dbReference>
<dbReference type="PROSITE" id="PS50112">
    <property type="entry name" value="PAS"/>
    <property type="match status" value="1"/>
</dbReference>
<dbReference type="SUPFAM" id="SSF55785">
    <property type="entry name" value="PYP-like sensor domain (PAS domain)"/>
    <property type="match status" value="2"/>
</dbReference>
<feature type="compositionally biased region" description="Basic and acidic residues" evidence="3">
    <location>
        <begin position="570"/>
        <end position="586"/>
    </location>
</feature>
<dbReference type="InterPro" id="IPR000700">
    <property type="entry name" value="PAS-assoc_C"/>
</dbReference>
<evidence type="ECO:0000259" key="4">
    <source>
        <dbReference type="PROSITE" id="PS50109"/>
    </source>
</evidence>
<dbReference type="InterPro" id="IPR036890">
    <property type="entry name" value="HATPase_C_sf"/>
</dbReference>
<dbReference type="Gene3D" id="1.10.287.130">
    <property type="match status" value="1"/>
</dbReference>
<feature type="region of interest" description="Disordered" evidence="3">
    <location>
        <begin position="1548"/>
        <end position="1580"/>
    </location>
</feature>
<dbReference type="SMART" id="SM00448">
    <property type="entry name" value="REC"/>
    <property type="match status" value="1"/>
</dbReference>
<dbReference type="GO" id="GO:0000155">
    <property type="term" value="F:phosphorelay sensor kinase activity"/>
    <property type="evidence" value="ECO:0007669"/>
    <property type="project" value="InterPro"/>
</dbReference>
<dbReference type="Pfam" id="PF02518">
    <property type="entry name" value="HATPase_c"/>
    <property type="match status" value="1"/>
</dbReference>
<dbReference type="PANTHER" id="PTHR45339:SF5">
    <property type="entry name" value="HISTIDINE KINASE"/>
    <property type="match status" value="1"/>
</dbReference>
<dbReference type="InterPro" id="IPR005467">
    <property type="entry name" value="His_kinase_dom"/>
</dbReference>
<dbReference type="SMART" id="SM00086">
    <property type="entry name" value="PAC"/>
    <property type="match status" value="2"/>
</dbReference>
<evidence type="ECO:0000259" key="6">
    <source>
        <dbReference type="PROSITE" id="PS50112"/>
    </source>
</evidence>
<dbReference type="Pfam" id="PF00072">
    <property type="entry name" value="Response_reg"/>
    <property type="match status" value="1"/>
</dbReference>
<dbReference type="Gene3D" id="3.40.50.2300">
    <property type="match status" value="1"/>
</dbReference>
<dbReference type="InterPro" id="IPR001610">
    <property type="entry name" value="PAC"/>
</dbReference>
<feature type="region of interest" description="Disordered" evidence="3">
    <location>
        <begin position="229"/>
        <end position="289"/>
    </location>
</feature>
<protein>
    <recommendedName>
        <fullName evidence="10">Histidine kinase</fullName>
    </recommendedName>
</protein>
<keyword evidence="1 2" id="KW-0597">Phosphoprotein</keyword>
<feature type="compositionally biased region" description="Low complexity" evidence="3">
    <location>
        <begin position="100"/>
        <end position="115"/>
    </location>
</feature>
<dbReference type="InterPro" id="IPR036097">
    <property type="entry name" value="HisK_dim/P_sf"/>
</dbReference>
<dbReference type="InterPro" id="IPR011006">
    <property type="entry name" value="CheY-like_superfamily"/>
</dbReference>
<feature type="compositionally biased region" description="Polar residues" evidence="3">
    <location>
        <begin position="156"/>
        <end position="194"/>
    </location>
</feature>
<dbReference type="CDD" id="cd00130">
    <property type="entry name" value="PAS"/>
    <property type="match status" value="2"/>
</dbReference>
<name>A0A0J9X3J1_GEOCN</name>
<feature type="compositionally biased region" description="Polar residues" evidence="3">
    <location>
        <begin position="630"/>
        <end position="654"/>
    </location>
</feature>
<dbReference type="InterPro" id="IPR000014">
    <property type="entry name" value="PAS"/>
</dbReference>
<dbReference type="Gene3D" id="3.30.450.20">
    <property type="entry name" value="PAS domain"/>
    <property type="match status" value="2"/>
</dbReference>
<evidence type="ECO:0000259" key="7">
    <source>
        <dbReference type="PROSITE" id="PS50113"/>
    </source>
</evidence>
<evidence type="ECO:0000256" key="2">
    <source>
        <dbReference type="PROSITE-ProRule" id="PRU00169"/>
    </source>
</evidence>
<feature type="compositionally biased region" description="Polar residues" evidence="3">
    <location>
        <begin position="116"/>
        <end position="135"/>
    </location>
</feature>
<feature type="modified residue" description="4-aspartylphosphate" evidence="2">
    <location>
        <position position="1433"/>
    </location>
</feature>
<dbReference type="SMART" id="SM00091">
    <property type="entry name" value="PAS"/>
    <property type="match status" value="2"/>
</dbReference>
<dbReference type="Pfam" id="PF00512">
    <property type="entry name" value="HisKA"/>
    <property type="match status" value="1"/>
</dbReference>
<dbReference type="PROSITE" id="PS50110">
    <property type="entry name" value="RESPONSE_REGULATORY"/>
    <property type="match status" value="1"/>
</dbReference>
<dbReference type="PANTHER" id="PTHR45339">
    <property type="entry name" value="HYBRID SIGNAL TRANSDUCTION HISTIDINE KINASE J"/>
    <property type="match status" value="1"/>
</dbReference>
<feature type="domain" description="Response regulatory" evidence="5">
    <location>
        <begin position="1381"/>
        <end position="1510"/>
    </location>
</feature>
<dbReference type="STRING" id="1173061.A0A0J9X3J1"/>
<gene>
    <name evidence="8" type="ORF">BN980_GECA01s09998g</name>
</gene>
<dbReference type="CDD" id="cd16922">
    <property type="entry name" value="HATPase_EvgS-ArcB-TorS-like"/>
    <property type="match status" value="1"/>
</dbReference>
<dbReference type="Gene3D" id="3.30.565.10">
    <property type="entry name" value="Histidine kinase-like ATPase, C-terminal domain"/>
    <property type="match status" value="1"/>
</dbReference>
<feature type="compositionally biased region" description="Basic and acidic residues" evidence="3">
    <location>
        <begin position="195"/>
        <end position="210"/>
    </location>
</feature>
<feature type="domain" description="PAC" evidence="7">
    <location>
        <begin position="750"/>
        <end position="802"/>
    </location>
</feature>
<dbReference type="InterPro" id="IPR001789">
    <property type="entry name" value="Sig_transdc_resp-reg_receiver"/>
</dbReference>
<dbReference type="SMART" id="SM00387">
    <property type="entry name" value="HATPase_c"/>
    <property type="match status" value="1"/>
</dbReference>
<dbReference type="InterPro" id="IPR035965">
    <property type="entry name" value="PAS-like_dom_sf"/>
</dbReference>
<dbReference type="Pfam" id="PF08447">
    <property type="entry name" value="PAS_3"/>
    <property type="match status" value="2"/>
</dbReference>
<feature type="domain" description="PAS" evidence="6">
    <location>
        <begin position="809"/>
        <end position="873"/>
    </location>
</feature>
<evidence type="ECO:0000256" key="1">
    <source>
        <dbReference type="ARBA" id="ARBA00022553"/>
    </source>
</evidence>
<feature type="region of interest" description="Disordered" evidence="3">
    <location>
        <begin position="100"/>
        <end position="210"/>
    </location>
</feature>
<evidence type="ECO:0000313" key="8">
    <source>
        <dbReference type="EMBL" id="CDO51660.1"/>
    </source>
</evidence>
<dbReference type="InterPro" id="IPR004358">
    <property type="entry name" value="Sig_transdc_His_kin-like_C"/>
</dbReference>
<reference evidence="8" key="1">
    <citation type="submission" date="2014-03" db="EMBL/GenBank/DDBJ databases">
        <authorList>
            <person name="Casaregola S."/>
        </authorList>
    </citation>
    <scope>NUCLEOTIDE SEQUENCE [LARGE SCALE GENOMIC DNA]</scope>
    <source>
        <strain evidence="8">CLIB 918</strain>
    </source>
</reference>
<dbReference type="SUPFAM" id="SSF55874">
    <property type="entry name" value="ATPase domain of HSP90 chaperone/DNA topoisomerase II/histidine kinase"/>
    <property type="match status" value="1"/>
</dbReference>
<evidence type="ECO:0000256" key="3">
    <source>
        <dbReference type="SAM" id="MobiDB-lite"/>
    </source>
</evidence>
<proteinExistence type="predicted"/>
<dbReference type="InterPro" id="IPR003594">
    <property type="entry name" value="HATPase_dom"/>
</dbReference>